<dbReference type="PANTHER" id="PTHR38037:SF1">
    <property type="entry name" value="ATP-DEPENDENT ZINC PROTEASE DOMAIN-CONTAINING PROTEIN-RELATED"/>
    <property type="match status" value="1"/>
</dbReference>
<dbReference type="Proteomes" id="UP000232638">
    <property type="component" value="Chromosome"/>
</dbReference>
<organism evidence="2 3">
    <name type="scientific">Candidatus Thiodictyon syntrophicum</name>
    <dbReference type="NCBI Taxonomy" id="1166950"/>
    <lineage>
        <taxon>Bacteria</taxon>
        <taxon>Pseudomonadati</taxon>
        <taxon>Pseudomonadota</taxon>
        <taxon>Gammaproteobacteria</taxon>
        <taxon>Chromatiales</taxon>
        <taxon>Chromatiaceae</taxon>
        <taxon>Thiodictyon</taxon>
    </lineage>
</organism>
<gene>
    <name evidence="2" type="ORF">THSYN_02710</name>
</gene>
<evidence type="ECO:0000313" key="3">
    <source>
        <dbReference type="Proteomes" id="UP000232638"/>
    </source>
</evidence>
<reference evidence="2 3" key="1">
    <citation type="submission" date="2017-03" db="EMBL/GenBank/DDBJ databases">
        <title>Complete genome sequence of Candidatus 'Thiodictyon syntrophicum' sp. nov. strain Cad16T, a photolithoautotroph purple sulfur bacterium isolated from an alpine meromictic lake.</title>
        <authorList>
            <person name="Luedin S.M."/>
            <person name="Pothier J.F."/>
            <person name="Danza F."/>
            <person name="Storelli N."/>
            <person name="Wittwer M."/>
            <person name="Tonolla M."/>
        </authorList>
    </citation>
    <scope>NUCLEOTIDE SEQUENCE [LARGE SCALE GENOMIC DNA]</scope>
    <source>
        <strain evidence="2 3">Cad16T</strain>
    </source>
</reference>
<dbReference type="InterPro" id="IPR021109">
    <property type="entry name" value="Peptidase_aspartic_dom_sf"/>
</dbReference>
<evidence type="ECO:0000259" key="1">
    <source>
        <dbReference type="Pfam" id="PF05618"/>
    </source>
</evidence>
<feature type="domain" description="Retropepsin-like aspartic endopeptidase" evidence="1">
    <location>
        <begin position="24"/>
        <end position="159"/>
    </location>
</feature>
<sequence length="170" mass="18764">MIAAQTPYGKSASAGDPATRPLLLGWREWTALPDLGLHLIKAKVDTGARTSTLHAFYVEPLRRGAAQSVRFGVHPLRGRLDVVVHGEAPLLERRRVCDSGGHREERCVILTRLRIGGREWPIELTLTNRETMLFRMLLGRGAIAGHALVDPQLSFVTGRPVRPARCYGAD</sequence>
<name>A0A2K8U4K0_9GAMM</name>
<dbReference type="InterPro" id="IPR008503">
    <property type="entry name" value="Asp_endopeptidase"/>
</dbReference>
<dbReference type="KEGG" id="tsy:THSYN_02710"/>
<dbReference type="OrthoDB" id="9782977at2"/>
<keyword evidence="3" id="KW-1185">Reference proteome</keyword>
<dbReference type="RefSeq" id="WP_100917792.1">
    <property type="nucleotide sequence ID" value="NZ_CP020370.1"/>
</dbReference>
<protein>
    <submittedName>
        <fullName evidence="2">Ribosomal protein S6 modification protein</fullName>
    </submittedName>
</protein>
<dbReference type="SUPFAM" id="SSF50630">
    <property type="entry name" value="Acid proteases"/>
    <property type="match status" value="1"/>
</dbReference>
<dbReference type="EMBL" id="CP020370">
    <property type="protein sequence ID" value="AUB79981.1"/>
    <property type="molecule type" value="Genomic_DNA"/>
</dbReference>
<evidence type="ECO:0000313" key="2">
    <source>
        <dbReference type="EMBL" id="AUB79981.1"/>
    </source>
</evidence>
<proteinExistence type="predicted"/>
<dbReference type="Gene3D" id="2.40.70.10">
    <property type="entry name" value="Acid Proteases"/>
    <property type="match status" value="1"/>
</dbReference>
<accession>A0A2K8U4K0</accession>
<dbReference type="PANTHER" id="PTHR38037">
    <property type="entry name" value="ZN_PROTEASE DOMAIN-CONTAINING PROTEIN"/>
    <property type="match status" value="1"/>
</dbReference>
<dbReference type="Pfam" id="PF05618">
    <property type="entry name" value="Zn_protease"/>
    <property type="match status" value="1"/>
</dbReference>
<dbReference type="AlphaFoldDB" id="A0A2K8U4K0"/>